<dbReference type="Proteomes" id="UP001054945">
    <property type="component" value="Unassembled WGS sequence"/>
</dbReference>
<comment type="caution">
    <text evidence="1">The sequence shown here is derived from an EMBL/GenBank/DDBJ whole genome shotgun (WGS) entry which is preliminary data.</text>
</comment>
<name>A0AAV4SWX8_CAEEX</name>
<organism evidence="1 2">
    <name type="scientific">Caerostris extrusa</name>
    <name type="common">Bark spider</name>
    <name type="synonym">Caerostris bankana</name>
    <dbReference type="NCBI Taxonomy" id="172846"/>
    <lineage>
        <taxon>Eukaryota</taxon>
        <taxon>Metazoa</taxon>
        <taxon>Ecdysozoa</taxon>
        <taxon>Arthropoda</taxon>
        <taxon>Chelicerata</taxon>
        <taxon>Arachnida</taxon>
        <taxon>Araneae</taxon>
        <taxon>Araneomorphae</taxon>
        <taxon>Entelegynae</taxon>
        <taxon>Araneoidea</taxon>
        <taxon>Araneidae</taxon>
        <taxon>Caerostris</taxon>
    </lineage>
</organism>
<evidence type="ECO:0000313" key="2">
    <source>
        <dbReference type="Proteomes" id="UP001054945"/>
    </source>
</evidence>
<keyword evidence="2" id="KW-1185">Reference proteome</keyword>
<reference evidence="1 2" key="1">
    <citation type="submission" date="2021-06" db="EMBL/GenBank/DDBJ databases">
        <title>Caerostris extrusa draft genome.</title>
        <authorList>
            <person name="Kono N."/>
            <person name="Arakawa K."/>
        </authorList>
    </citation>
    <scope>NUCLEOTIDE SEQUENCE [LARGE SCALE GENOMIC DNA]</scope>
</reference>
<protein>
    <submittedName>
        <fullName evidence="1">Uncharacterized protein</fullName>
    </submittedName>
</protein>
<dbReference type="AlphaFoldDB" id="A0AAV4SWX8"/>
<sequence>MLMGPFQCPPPPLYKRAPFATKRELETIDSRREKVQGISENAESPRTSGGSFLVEFRFLIKEAPLFFNAPPDTSKVSDAGESFVT</sequence>
<proteinExistence type="predicted"/>
<evidence type="ECO:0000313" key="1">
    <source>
        <dbReference type="EMBL" id="GIY38878.1"/>
    </source>
</evidence>
<accession>A0AAV4SWX8</accession>
<gene>
    <name evidence="1" type="ORF">CEXT_423641</name>
</gene>
<dbReference type="EMBL" id="BPLR01010366">
    <property type="protein sequence ID" value="GIY38878.1"/>
    <property type="molecule type" value="Genomic_DNA"/>
</dbReference>